<feature type="modified residue" description="4-aspartylphosphate" evidence="4">
    <location>
        <position position="55"/>
    </location>
</feature>
<evidence type="ECO:0000256" key="4">
    <source>
        <dbReference type="PROSITE-ProRule" id="PRU00169"/>
    </source>
</evidence>
<dbReference type="Gene3D" id="3.40.50.2300">
    <property type="match status" value="1"/>
</dbReference>
<feature type="domain" description="Response regulatory" evidence="6">
    <location>
        <begin position="4"/>
        <end position="120"/>
    </location>
</feature>
<dbReference type="InterPro" id="IPR018062">
    <property type="entry name" value="HTH_AraC-typ_CS"/>
</dbReference>
<dbReference type="CDD" id="cd17536">
    <property type="entry name" value="REC_YesN-like"/>
    <property type="match status" value="1"/>
</dbReference>
<dbReference type="Gene3D" id="1.10.10.60">
    <property type="entry name" value="Homeodomain-like"/>
    <property type="match status" value="2"/>
</dbReference>
<evidence type="ECO:0000259" key="5">
    <source>
        <dbReference type="PROSITE" id="PS01124"/>
    </source>
</evidence>
<dbReference type="SUPFAM" id="SSF46689">
    <property type="entry name" value="Homeodomain-like"/>
    <property type="match status" value="2"/>
</dbReference>
<keyword evidence="8" id="KW-1185">Reference proteome</keyword>
<comment type="caution">
    <text evidence="7">The sequence shown here is derived from an EMBL/GenBank/DDBJ whole genome shotgun (WGS) entry which is preliminary data.</text>
</comment>
<gene>
    <name evidence="7" type="ORF">GCM10010916_20050</name>
</gene>
<proteinExistence type="predicted"/>
<evidence type="ECO:0000256" key="1">
    <source>
        <dbReference type="ARBA" id="ARBA00023015"/>
    </source>
</evidence>
<dbReference type="Pfam" id="PF00072">
    <property type="entry name" value="Response_reg"/>
    <property type="match status" value="1"/>
</dbReference>
<sequence>MKLKLILIEDEPDSLLGMKTAVETIDMEFTLLTSNHGEEALALIREERPDLIVTDIMLPGMTGLDLAERVRDGEYQPKVIIVSGYNEFEYARRSIRIGVADYLLKPYSTEEFITKVHKSMSMIVEENEQLRSMKQQRTFAEIGNRSMRDEYLIDFCLKKAVLEEHIYQRLCLWDIEWLANQSYTLFVMDAKGYPDGKPVAREFALQTFAIGNIVQELIRARTRTILFKDPKNRWVLITGTDETEQLSGMIAEHIEKYQKFPFSIGMSTRKSAFEHLHSAYQEALTAFRIQSLSTALEYWTDDRTADLNPEDTVSPDKMSAWICVQEDRMIEQGVRDFIRKTVLLDGKSREDVVRQMLNYLSEIHVHLSEVTSKELVEIPMKVWESFDACQTLEEYEIVLGDYLKNLAKDMAPQKTNAIIERAVQIIATRYMEDLSLQIIAAELSIHPVWLSQSFKKETGQTYMDFLTETRIEKAKALLRETSMKVYEIAESVGYQDLQHFGSQFKKRTGQTPKEYRYGK</sequence>
<dbReference type="Pfam" id="PF17853">
    <property type="entry name" value="GGDEF_2"/>
    <property type="match status" value="1"/>
</dbReference>
<evidence type="ECO:0000259" key="6">
    <source>
        <dbReference type="PROSITE" id="PS50110"/>
    </source>
</evidence>
<evidence type="ECO:0000256" key="3">
    <source>
        <dbReference type="ARBA" id="ARBA00023163"/>
    </source>
</evidence>
<dbReference type="PANTHER" id="PTHR43280">
    <property type="entry name" value="ARAC-FAMILY TRANSCRIPTIONAL REGULATOR"/>
    <property type="match status" value="1"/>
</dbReference>
<dbReference type="InterPro" id="IPR011006">
    <property type="entry name" value="CheY-like_superfamily"/>
</dbReference>
<reference evidence="7" key="2">
    <citation type="submission" date="2020-09" db="EMBL/GenBank/DDBJ databases">
        <authorList>
            <person name="Sun Q."/>
            <person name="Zhou Y."/>
        </authorList>
    </citation>
    <scope>NUCLEOTIDE SEQUENCE</scope>
    <source>
        <strain evidence="7">CGMCC 1.12987</strain>
    </source>
</reference>
<accession>A0A917D0I3</accession>
<reference evidence="7" key="1">
    <citation type="journal article" date="2014" name="Int. J. Syst. Evol. Microbiol.">
        <title>Complete genome sequence of Corynebacterium casei LMG S-19264T (=DSM 44701T), isolated from a smear-ripened cheese.</title>
        <authorList>
            <consortium name="US DOE Joint Genome Institute (JGI-PGF)"/>
            <person name="Walter F."/>
            <person name="Albersmeier A."/>
            <person name="Kalinowski J."/>
            <person name="Ruckert C."/>
        </authorList>
    </citation>
    <scope>NUCLEOTIDE SEQUENCE</scope>
    <source>
        <strain evidence="7">CGMCC 1.12987</strain>
    </source>
</reference>
<dbReference type="GO" id="GO:0043565">
    <property type="term" value="F:sequence-specific DNA binding"/>
    <property type="evidence" value="ECO:0007669"/>
    <property type="project" value="InterPro"/>
</dbReference>
<dbReference type="Proteomes" id="UP000644756">
    <property type="component" value="Unassembled WGS sequence"/>
</dbReference>
<dbReference type="SUPFAM" id="SSF52172">
    <property type="entry name" value="CheY-like"/>
    <property type="match status" value="1"/>
</dbReference>
<dbReference type="PROSITE" id="PS00041">
    <property type="entry name" value="HTH_ARAC_FAMILY_1"/>
    <property type="match status" value="1"/>
</dbReference>
<dbReference type="InterPro" id="IPR041522">
    <property type="entry name" value="CdaR_GGDEF"/>
</dbReference>
<dbReference type="GO" id="GO:0003700">
    <property type="term" value="F:DNA-binding transcription factor activity"/>
    <property type="evidence" value="ECO:0007669"/>
    <property type="project" value="InterPro"/>
</dbReference>
<keyword evidence="4" id="KW-0597">Phosphoprotein</keyword>
<keyword evidence="3" id="KW-0804">Transcription</keyword>
<dbReference type="InterPro" id="IPR020449">
    <property type="entry name" value="Tscrpt_reg_AraC-type_HTH"/>
</dbReference>
<dbReference type="Pfam" id="PF12833">
    <property type="entry name" value="HTH_18"/>
    <property type="match status" value="1"/>
</dbReference>
<dbReference type="PRINTS" id="PR00032">
    <property type="entry name" value="HTHARAC"/>
</dbReference>
<organism evidence="7 8">
    <name type="scientific">Paenibacillus abyssi</name>
    <dbReference type="NCBI Taxonomy" id="1340531"/>
    <lineage>
        <taxon>Bacteria</taxon>
        <taxon>Bacillati</taxon>
        <taxon>Bacillota</taxon>
        <taxon>Bacilli</taxon>
        <taxon>Bacillales</taxon>
        <taxon>Paenibacillaceae</taxon>
        <taxon>Paenibacillus</taxon>
    </lineage>
</organism>
<name>A0A917D0I3_9BACL</name>
<dbReference type="SMART" id="SM00448">
    <property type="entry name" value="REC"/>
    <property type="match status" value="1"/>
</dbReference>
<dbReference type="RefSeq" id="WP_188530938.1">
    <property type="nucleotide sequence ID" value="NZ_BMGR01000006.1"/>
</dbReference>
<feature type="domain" description="HTH araC/xylS-type" evidence="5">
    <location>
        <begin position="420"/>
        <end position="518"/>
    </location>
</feature>
<dbReference type="PROSITE" id="PS50110">
    <property type="entry name" value="RESPONSE_REGULATORY"/>
    <property type="match status" value="1"/>
</dbReference>
<dbReference type="SMART" id="SM00342">
    <property type="entry name" value="HTH_ARAC"/>
    <property type="match status" value="1"/>
</dbReference>
<dbReference type="InterPro" id="IPR018060">
    <property type="entry name" value="HTH_AraC"/>
</dbReference>
<evidence type="ECO:0008006" key="9">
    <source>
        <dbReference type="Google" id="ProtNLM"/>
    </source>
</evidence>
<evidence type="ECO:0000313" key="8">
    <source>
        <dbReference type="Proteomes" id="UP000644756"/>
    </source>
</evidence>
<dbReference type="AlphaFoldDB" id="A0A917D0I3"/>
<evidence type="ECO:0000256" key="2">
    <source>
        <dbReference type="ARBA" id="ARBA00023125"/>
    </source>
</evidence>
<dbReference type="PANTHER" id="PTHR43280:SF35">
    <property type="entry name" value="RESPONSE REGULATOR"/>
    <property type="match status" value="1"/>
</dbReference>
<dbReference type="PROSITE" id="PS01124">
    <property type="entry name" value="HTH_ARAC_FAMILY_2"/>
    <property type="match status" value="1"/>
</dbReference>
<keyword evidence="2" id="KW-0238">DNA-binding</keyword>
<dbReference type="EMBL" id="BMGR01000006">
    <property type="protein sequence ID" value="GGG02948.1"/>
    <property type="molecule type" value="Genomic_DNA"/>
</dbReference>
<keyword evidence="1" id="KW-0805">Transcription regulation</keyword>
<evidence type="ECO:0000313" key="7">
    <source>
        <dbReference type="EMBL" id="GGG02948.1"/>
    </source>
</evidence>
<dbReference type="GO" id="GO:0000160">
    <property type="term" value="P:phosphorelay signal transduction system"/>
    <property type="evidence" value="ECO:0007669"/>
    <property type="project" value="InterPro"/>
</dbReference>
<dbReference type="InterPro" id="IPR009057">
    <property type="entry name" value="Homeodomain-like_sf"/>
</dbReference>
<protein>
    <recommendedName>
        <fullName evidence="9">DNA-binding response regulator</fullName>
    </recommendedName>
</protein>
<dbReference type="InterPro" id="IPR001789">
    <property type="entry name" value="Sig_transdc_resp-reg_receiver"/>
</dbReference>